<dbReference type="AlphaFoldDB" id="A0AAP0F7K2"/>
<evidence type="ECO:0000313" key="2">
    <source>
        <dbReference type="EMBL" id="KAK9105352.1"/>
    </source>
</evidence>
<feature type="compositionally biased region" description="Acidic residues" evidence="1">
    <location>
        <begin position="66"/>
        <end position="75"/>
    </location>
</feature>
<dbReference type="EMBL" id="JBBNAG010000009">
    <property type="protein sequence ID" value="KAK9105352.1"/>
    <property type="molecule type" value="Genomic_DNA"/>
</dbReference>
<dbReference type="Proteomes" id="UP001419268">
    <property type="component" value="Unassembled WGS sequence"/>
</dbReference>
<feature type="region of interest" description="Disordered" evidence="1">
    <location>
        <begin position="49"/>
        <end position="77"/>
    </location>
</feature>
<comment type="caution">
    <text evidence="2">The sequence shown here is derived from an EMBL/GenBank/DDBJ whole genome shotgun (WGS) entry which is preliminary data.</text>
</comment>
<keyword evidence="3" id="KW-1185">Reference proteome</keyword>
<evidence type="ECO:0000256" key="1">
    <source>
        <dbReference type="SAM" id="MobiDB-lite"/>
    </source>
</evidence>
<sequence length="218" mass="25219">MFFRSIDKSVIERDVHVKRSDQNHVMERKKLVMMGWVFDEVSCRWFEKAPNNDEGGEGNGGREDGSNDEDEESSEVDPVLILDNDSEVRVIESAEEREYEQRKNFDSVNTPPVEVKSNEGVDFVIEEFIKDQMKQGYGHCDSIEGREAVTPPAVHMDMSTLLKKAAELGKKVETLRKMTKELIDRLDPVVEEFDRALKDWSVCKKWKNKYQPNKHNHG</sequence>
<evidence type="ECO:0000313" key="3">
    <source>
        <dbReference type="Proteomes" id="UP001419268"/>
    </source>
</evidence>
<proteinExistence type="predicted"/>
<name>A0AAP0F7K2_9MAGN</name>
<organism evidence="2 3">
    <name type="scientific">Stephania cephalantha</name>
    <dbReference type="NCBI Taxonomy" id="152367"/>
    <lineage>
        <taxon>Eukaryota</taxon>
        <taxon>Viridiplantae</taxon>
        <taxon>Streptophyta</taxon>
        <taxon>Embryophyta</taxon>
        <taxon>Tracheophyta</taxon>
        <taxon>Spermatophyta</taxon>
        <taxon>Magnoliopsida</taxon>
        <taxon>Ranunculales</taxon>
        <taxon>Menispermaceae</taxon>
        <taxon>Menispermoideae</taxon>
        <taxon>Cissampelideae</taxon>
        <taxon>Stephania</taxon>
    </lineage>
</organism>
<reference evidence="2 3" key="1">
    <citation type="submission" date="2024-01" db="EMBL/GenBank/DDBJ databases">
        <title>Genome assemblies of Stephania.</title>
        <authorList>
            <person name="Yang L."/>
        </authorList>
    </citation>
    <scope>NUCLEOTIDE SEQUENCE [LARGE SCALE GENOMIC DNA]</scope>
    <source>
        <strain evidence="2">JXDWG</strain>
        <tissue evidence="2">Leaf</tissue>
    </source>
</reference>
<gene>
    <name evidence="2" type="ORF">Scep_022196</name>
</gene>
<accession>A0AAP0F7K2</accession>
<protein>
    <submittedName>
        <fullName evidence="2">Uncharacterized protein</fullName>
    </submittedName>
</protein>